<evidence type="ECO:0000313" key="2">
    <source>
        <dbReference type="EnsemblMetazoa" id="GAUT041873-PA"/>
    </source>
</evidence>
<keyword evidence="1" id="KW-1133">Transmembrane helix</keyword>
<accession>A0A1A9VMN2</accession>
<dbReference type="EnsemblMetazoa" id="GAUT041873-RA">
    <property type="protein sequence ID" value="GAUT041873-PA"/>
    <property type="gene ID" value="GAUT041873"/>
</dbReference>
<evidence type="ECO:0000256" key="1">
    <source>
        <dbReference type="SAM" id="Phobius"/>
    </source>
</evidence>
<reference evidence="2" key="1">
    <citation type="submission" date="2020-05" db="UniProtKB">
        <authorList>
            <consortium name="EnsemblMetazoa"/>
        </authorList>
    </citation>
    <scope>IDENTIFICATION</scope>
    <source>
        <strain evidence="2">TTRI</strain>
    </source>
</reference>
<keyword evidence="3" id="KW-1185">Reference proteome</keyword>
<keyword evidence="1" id="KW-0812">Transmembrane</keyword>
<protein>
    <submittedName>
        <fullName evidence="2">Uncharacterized protein</fullName>
    </submittedName>
</protein>
<name>A0A1A9VMN2_GLOAU</name>
<dbReference type="VEuPathDB" id="VectorBase:GAUT041873"/>
<keyword evidence="1" id="KW-0472">Membrane</keyword>
<dbReference type="Proteomes" id="UP000078200">
    <property type="component" value="Unassembled WGS sequence"/>
</dbReference>
<feature type="transmembrane region" description="Helical" evidence="1">
    <location>
        <begin position="20"/>
        <end position="38"/>
    </location>
</feature>
<proteinExistence type="predicted"/>
<organism evidence="2 3">
    <name type="scientific">Glossina austeni</name>
    <name type="common">Savannah tsetse fly</name>
    <dbReference type="NCBI Taxonomy" id="7395"/>
    <lineage>
        <taxon>Eukaryota</taxon>
        <taxon>Metazoa</taxon>
        <taxon>Ecdysozoa</taxon>
        <taxon>Arthropoda</taxon>
        <taxon>Hexapoda</taxon>
        <taxon>Insecta</taxon>
        <taxon>Pterygota</taxon>
        <taxon>Neoptera</taxon>
        <taxon>Endopterygota</taxon>
        <taxon>Diptera</taxon>
        <taxon>Brachycera</taxon>
        <taxon>Muscomorpha</taxon>
        <taxon>Hippoboscoidea</taxon>
        <taxon>Glossinidae</taxon>
        <taxon>Glossina</taxon>
    </lineage>
</organism>
<dbReference type="AlphaFoldDB" id="A0A1A9VMN2"/>
<evidence type="ECO:0000313" key="3">
    <source>
        <dbReference type="Proteomes" id="UP000078200"/>
    </source>
</evidence>
<sequence length="148" mass="17350">MHMDKPKKQVYLLDENNNSTTYLLVSFLILLQIFTVDFRRLQNKSSNSFYITRVGLNKFTWEKENYILKFANFESNNFGILLRLTVPLNFLIIRVLRVDLENILTLPKLYLIGIVEGGLERSHFQTVVQIDATNIQNVILMNSFKALY</sequence>